<accession>A0A9P4NVP5</accession>
<dbReference type="AlphaFoldDB" id="A0A9P4NVP5"/>
<evidence type="ECO:0000313" key="1">
    <source>
        <dbReference type="EMBL" id="KAF2433165.1"/>
    </source>
</evidence>
<reference evidence="1" key="1">
    <citation type="journal article" date="2020" name="Stud. Mycol.">
        <title>101 Dothideomycetes genomes: a test case for predicting lifestyles and emergence of pathogens.</title>
        <authorList>
            <person name="Haridas S."/>
            <person name="Albert R."/>
            <person name="Binder M."/>
            <person name="Bloem J."/>
            <person name="Labutti K."/>
            <person name="Salamov A."/>
            <person name="Andreopoulos B."/>
            <person name="Baker S."/>
            <person name="Barry K."/>
            <person name="Bills G."/>
            <person name="Bluhm B."/>
            <person name="Cannon C."/>
            <person name="Castanera R."/>
            <person name="Culley D."/>
            <person name="Daum C."/>
            <person name="Ezra D."/>
            <person name="Gonzalez J."/>
            <person name="Henrissat B."/>
            <person name="Kuo A."/>
            <person name="Liang C."/>
            <person name="Lipzen A."/>
            <person name="Lutzoni F."/>
            <person name="Magnuson J."/>
            <person name="Mondo S."/>
            <person name="Nolan M."/>
            <person name="Ohm R."/>
            <person name="Pangilinan J."/>
            <person name="Park H.-J."/>
            <person name="Ramirez L."/>
            <person name="Alfaro M."/>
            <person name="Sun H."/>
            <person name="Tritt A."/>
            <person name="Yoshinaga Y."/>
            <person name="Zwiers L.-H."/>
            <person name="Turgeon B."/>
            <person name="Goodwin S."/>
            <person name="Spatafora J."/>
            <person name="Crous P."/>
            <person name="Grigoriev I."/>
        </authorList>
    </citation>
    <scope>NUCLEOTIDE SEQUENCE</scope>
    <source>
        <strain evidence="1">CBS 130266</strain>
    </source>
</reference>
<comment type="caution">
    <text evidence="1">The sequence shown here is derived from an EMBL/GenBank/DDBJ whole genome shotgun (WGS) entry which is preliminary data.</text>
</comment>
<name>A0A9P4NVP5_9PEZI</name>
<proteinExistence type="predicted"/>
<protein>
    <submittedName>
        <fullName evidence="1">Uncharacterized protein</fullName>
    </submittedName>
</protein>
<gene>
    <name evidence="1" type="ORF">EJ08DRAFT_694818</name>
</gene>
<dbReference type="Proteomes" id="UP000800235">
    <property type="component" value="Unassembled WGS sequence"/>
</dbReference>
<organism evidence="1 2">
    <name type="scientific">Tothia fuscella</name>
    <dbReference type="NCBI Taxonomy" id="1048955"/>
    <lineage>
        <taxon>Eukaryota</taxon>
        <taxon>Fungi</taxon>
        <taxon>Dikarya</taxon>
        <taxon>Ascomycota</taxon>
        <taxon>Pezizomycotina</taxon>
        <taxon>Dothideomycetes</taxon>
        <taxon>Pleosporomycetidae</taxon>
        <taxon>Venturiales</taxon>
        <taxon>Cylindrosympodiaceae</taxon>
        <taxon>Tothia</taxon>
    </lineage>
</organism>
<evidence type="ECO:0000313" key="2">
    <source>
        <dbReference type="Proteomes" id="UP000800235"/>
    </source>
</evidence>
<dbReference type="EMBL" id="MU007022">
    <property type="protein sequence ID" value="KAF2433165.1"/>
    <property type="molecule type" value="Genomic_DNA"/>
</dbReference>
<dbReference type="OrthoDB" id="5305306at2759"/>
<sequence length="315" mass="35414">MAPAMSKLAEVVLNSKPERTAKYVHIYTVTVDNEDLPSFVLDAPPGFLELPEVDPSSEQIYSSDHPKGSVTELRFFSPTPGAGRDMIAHAKLKAIEYSKWRQLQPKINRMFPEDRLFGKVSPFVPRTFEEYRIHRAEVREAEAEDVERMVARLADDLARGNLNQLIVGPFYGQTFGSFAQGINGPNIMASPNSPTRGSVLGHNTIWVPPHASVAPPWRTPAPWPSQQEMEWEGDQRVATESGRFGRFLPIPRVIDPNNTTVAWHMLPRVVEYEFDAVWRVPTGEDIWAPVEAITDPDVVASLLNKDLLDAIDDQY</sequence>
<keyword evidence="2" id="KW-1185">Reference proteome</keyword>